<organism evidence="1 2">
    <name type="scientific">Acacia crassicarpa</name>
    <name type="common">northern wattle</name>
    <dbReference type="NCBI Taxonomy" id="499986"/>
    <lineage>
        <taxon>Eukaryota</taxon>
        <taxon>Viridiplantae</taxon>
        <taxon>Streptophyta</taxon>
        <taxon>Embryophyta</taxon>
        <taxon>Tracheophyta</taxon>
        <taxon>Spermatophyta</taxon>
        <taxon>Magnoliopsida</taxon>
        <taxon>eudicotyledons</taxon>
        <taxon>Gunneridae</taxon>
        <taxon>Pentapetalae</taxon>
        <taxon>rosids</taxon>
        <taxon>fabids</taxon>
        <taxon>Fabales</taxon>
        <taxon>Fabaceae</taxon>
        <taxon>Caesalpinioideae</taxon>
        <taxon>mimosoid clade</taxon>
        <taxon>Acacieae</taxon>
        <taxon>Acacia</taxon>
    </lineage>
</organism>
<accession>A0AAE1MT49</accession>
<dbReference type="PANTHER" id="PTHR35114:SF1">
    <property type="entry name" value="CYTOCHROME OXIDASE COMPLEX ASSEMBLY PROTEIN"/>
    <property type="match status" value="1"/>
</dbReference>
<name>A0AAE1MT49_9FABA</name>
<dbReference type="InterPro" id="IPR014807">
    <property type="entry name" value="Coa1"/>
</dbReference>
<reference evidence="1" key="1">
    <citation type="submission" date="2023-10" db="EMBL/GenBank/DDBJ databases">
        <title>Chromosome-level genome of the transformable northern wattle, Acacia crassicarpa.</title>
        <authorList>
            <person name="Massaro I."/>
            <person name="Sinha N.R."/>
            <person name="Poethig S."/>
            <person name="Leichty A.R."/>
        </authorList>
    </citation>
    <scope>NUCLEOTIDE SEQUENCE</scope>
    <source>
        <strain evidence="1">Acra3RX</strain>
        <tissue evidence="1">Leaf</tissue>
    </source>
</reference>
<proteinExistence type="predicted"/>
<dbReference type="EMBL" id="JAWXYG010000005">
    <property type="protein sequence ID" value="KAK4273008.1"/>
    <property type="molecule type" value="Genomic_DNA"/>
</dbReference>
<evidence type="ECO:0008006" key="3">
    <source>
        <dbReference type="Google" id="ProtNLM"/>
    </source>
</evidence>
<comment type="caution">
    <text evidence="1">The sequence shown here is derived from an EMBL/GenBank/DDBJ whole genome shotgun (WGS) entry which is preliminary data.</text>
</comment>
<keyword evidence="2" id="KW-1185">Reference proteome</keyword>
<sequence>MLAKRLSSFLRSFSKPQISRSIKNVEEEESKPYVRKAVSFVLITITGGVALSALDDLAIYQGCSSQALEKVSTNQAMIEALGEPIVKGPWYNASLAVAHKRHSVSCSFPVSGPQGTGILQLKAVRNGDDTWSSFFFPRDWEILVMDALLHVPGNEEKRQTLRIDLSERLPTSCTACTDCIPRTAQNAETNMSAKQ</sequence>
<dbReference type="AlphaFoldDB" id="A0AAE1MT49"/>
<protein>
    <recommendedName>
        <fullName evidence="3">Cytochrome oxidase complex assembly protein</fullName>
    </recommendedName>
</protein>
<gene>
    <name evidence="1" type="ORF">QN277_021484</name>
</gene>
<dbReference type="PANTHER" id="PTHR35114">
    <property type="entry name" value="CYTOCHROME OXIDASE COMPLEX ASSEMBLY PROTEIN"/>
    <property type="match status" value="1"/>
</dbReference>
<evidence type="ECO:0000313" key="2">
    <source>
        <dbReference type="Proteomes" id="UP001293593"/>
    </source>
</evidence>
<dbReference type="Proteomes" id="UP001293593">
    <property type="component" value="Unassembled WGS sequence"/>
</dbReference>
<dbReference type="Pfam" id="PF08695">
    <property type="entry name" value="Coa1"/>
    <property type="match status" value="1"/>
</dbReference>
<evidence type="ECO:0000313" key="1">
    <source>
        <dbReference type="EMBL" id="KAK4273008.1"/>
    </source>
</evidence>